<organism evidence="2 3">
    <name type="scientific">Heterodera schachtii</name>
    <name type="common">Sugarbeet cyst nematode worm</name>
    <name type="synonym">Tylenchus schachtii</name>
    <dbReference type="NCBI Taxonomy" id="97005"/>
    <lineage>
        <taxon>Eukaryota</taxon>
        <taxon>Metazoa</taxon>
        <taxon>Ecdysozoa</taxon>
        <taxon>Nematoda</taxon>
        <taxon>Chromadorea</taxon>
        <taxon>Rhabditida</taxon>
        <taxon>Tylenchina</taxon>
        <taxon>Tylenchomorpha</taxon>
        <taxon>Tylenchoidea</taxon>
        <taxon>Heteroderidae</taxon>
        <taxon>Heteroderinae</taxon>
        <taxon>Heterodera</taxon>
    </lineage>
</organism>
<keyword evidence="3" id="KW-1185">Reference proteome</keyword>
<protein>
    <submittedName>
        <fullName evidence="2">Uncharacterized protein</fullName>
    </submittedName>
</protein>
<dbReference type="AlphaFoldDB" id="A0ABD2I9H0"/>
<accession>A0ABD2I9H0</accession>
<name>A0ABD2I9H0_HETSC</name>
<dbReference type="EMBL" id="JBICCN010000347">
    <property type="protein sequence ID" value="KAL3075921.1"/>
    <property type="molecule type" value="Genomic_DNA"/>
</dbReference>
<feature type="region of interest" description="Disordered" evidence="1">
    <location>
        <begin position="19"/>
        <end position="46"/>
    </location>
</feature>
<evidence type="ECO:0000313" key="2">
    <source>
        <dbReference type="EMBL" id="KAL3075921.1"/>
    </source>
</evidence>
<reference evidence="2 3" key="1">
    <citation type="submission" date="2024-10" db="EMBL/GenBank/DDBJ databases">
        <authorList>
            <person name="Kim D."/>
        </authorList>
    </citation>
    <scope>NUCLEOTIDE SEQUENCE [LARGE SCALE GENOMIC DNA]</scope>
    <source>
        <strain evidence="2">Taebaek</strain>
    </source>
</reference>
<evidence type="ECO:0000256" key="1">
    <source>
        <dbReference type="SAM" id="MobiDB-lite"/>
    </source>
</evidence>
<proteinExistence type="predicted"/>
<sequence length="260" mass="29583">MKLFEEEIGTLKKELGNGINKMAMQKKEDKATTSKTNEDKGTFSPKKIMATIKESPKKISTKFKEKRNEDKMEQNIELMDKLNVIEGQMGEFWAKFAEFEQIYGVNLDQTLATFCKNDQKSAKNAKKEPTKSFLKGLAKQIEAVKNDLVPELEVVINEKKLENAGVKLTKLLFELADLQLKTETKRQKYEEIGQEISQNLVHLKDGRAKKKALTDAIQQNANSAKKQMENIGKMLKKFKNSNSKKMEASASIKLGNQFLE</sequence>
<feature type="compositionally biased region" description="Basic and acidic residues" evidence="1">
    <location>
        <begin position="25"/>
        <end position="41"/>
    </location>
</feature>
<evidence type="ECO:0000313" key="3">
    <source>
        <dbReference type="Proteomes" id="UP001620645"/>
    </source>
</evidence>
<dbReference type="Proteomes" id="UP001620645">
    <property type="component" value="Unassembled WGS sequence"/>
</dbReference>
<comment type="caution">
    <text evidence="2">The sequence shown here is derived from an EMBL/GenBank/DDBJ whole genome shotgun (WGS) entry which is preliminary data.</text>
</comment>
<gene>
    <name evidence="2" type="ORF">niasHS_012838</name>
</gene>